<sequence>MPWRAHPVHRTFAVSARYTQSKAEAARHQEILRAMLKQPENKLCADCKRNGKSVTFFITYPRWASTNLGCFMCIRCSGIHRGMGVHITRIKSVDLDTWTPEQVAHVQRWGNRRANIYWEAHLKSGHLPPEHKMESFIRSKYELKRWAMEGPIPDPETLDDETPTATAPAPVSSTRPAAIRTAAAPTATRKATPTTSIDLLAGPGDSFASAPSRSSSKPVAAPIPAATSGGSLFDLDMRPTSTTSAPAAAPAPKRDAKADILSLFASAPPPRPAQTQAQPPNSGSADAFGDVSSSFSSLSFGATPATAPNAGSMTDLWGSTTAATQSTTPVSHGGFGGGNDDGFGAFGGAISNASSQPAKSSNDFFGGASSSVWGSNAPTHAPAPAASNGNDGFGDWATTTTSTSTKGSSADAFSDIWK</sequence>
<keyword evidence="1" id="KW-0343">GTPase activation</keyword>
<keyword evidence="9" id="KW-1185">Reference proteome</keyword>
<feature type="compositionally biased region" description="Low complexity" evidence="6">
    <location>
        <begin position="174"/>
        <end position="195"/>
    </location>
</feature>
<feature type="domain" description="Arf-GAP" evidence="7">
    <location>
        <begin position="29"/>
        <end position="146"/>
    </location>
</feature>
<dbReference type="Gene3D" id="1.10.220.150">
    <property type="entry name" value="Arf GTPase activating protein"/>
    <property type="match status" value="1"/>
</dbReference>
<reference evidence="8 9" key="1">
    <citation type="submission" date="2016-11" db="EMBL/GenBank/DDBJ databases">
        <authorList>
            <person name="Jaros S."/>
            <person name="Januszkiewicz K."/>
            <person name="Wedrychowicz H."/>
        </authorList>
    </citation>
    <scope>NUCLEOTIDE SEQUENCE [LARGE SCALE GENOMIC DNA]</scope>
</reference>
<evidence type="ECO:0000259" key="7">
    <source>
        <dbReference type="PROSITE" id="PS50115"/>
    </source>
</evidence>
<dbReference type="CDD" id="cd08839">
    <property type="entry name" value="ArfGap_SMAP"/>
    <property type="match status" value="1"/>
</dbReference>
<organism evidence="8 9">
    <name type="scientific">Microbotryum silenes-dioicae</name>
    <dbReference type="NCBI Taxonomy" id="796604"/>
    <lineage>
        <taxon>Eukaryota</taxon>
        <taxon>Fungi</taxon>
        <taxon>Dikarya</taxon>
        <taxon>Basidiomycota</taxon>
        <taxon>Pucciniomycotina</taxon>
        <taxon>Microbotryomycetes</taxon>
        <taxon>Microbotryales</taxon>
        <taxon>Microbotryaceae</taxon>
        <taxon>Microbotryum</taxon>
    </lineage>
</organism>
<dbReference type="EMBL" id="FQNC01000012">
    <property type="protein sequence ID" value="SGY14251.1"/>
    <property type="molecule type" value="Genomic_DNA"/>
</dbReference>
<dbReference type="STRING" id="796604.A0A2X0LUR3"/>
<keyword evidence="4" id="KW-0862">Zinc</keyword>
<proteinExistence type="predicted"/>
<protein>
    <submittedName>
        <fullName evidence="8">BQ5605_C010g06119 protein</fullName>
    </submittedName>
</protein>
<feature type="compositionally biased region" description="Low complexity" evidence="6">
    <location>
        <begin position="206"/>
        <end position="222"/>
    </location>
</feature>
<dbReference type="InterPro" id="IPR038508">
    <property type="entry name" value="ArfGAP_dom_sf"/>
</dbReference>
<dbReference type="AlphaFoldDB" id="A0A2X0LUR3"/>
<dbReference type="SMART" id="SM00105">
    <property type="entry name" value="ArfGap"/>
    <property type="match status" value="1"/>
</dbReference>
<dbReference type="SUPFAM" id="SSF57863">
    <property type="entry name" value="ArfGap/RecO-like zinc finger"/>
    <property type="match status" value="1"/>
</dbReference>
<dbReference type="InterPro" id="IPR001164">
    <property type="entry name" value="ArfGAP_dom"/>
</dbReference>
<dbReference type="Pfam" id="PF01412">
    <property type="entry name" value="ArfGap"/>
    <property type="match status" value="1"/>
</dbReference>
<dbReference type="FunFam" id="1.10.220.150:FF:000009">
    <property type="entry name" value="stromal membrane-associated protein 1 isoform X1"/>
    <property type="match status" value="1"/>
</dbReference>
<feature type="compositionally biased region" description="Low complexity" evidence="6">
    <location>
        <begin position="238"/>
        <end position="251"/>
    </location>
</feature>
<evidence type="ECO:0000256" key="5">
    <source>
        <dbReference type="PROSITE-ProRule" id="PRU00288"/>
    </source>
</evidence>
<feature type="compositionally biased region" description="Low complexity" evidence="6">
    <location>
        <begin position="398"/>
        <end position="409"/>
    </location>
</feature>
<name>A0A2X0LUR3_9BASI</name>
<dbReference type="InterPro" id="IPR044732">
    <property type="entry name" value="ArfGAP_SMAP1-like"/>
</dbReference>
<evidence type="ECO:0000256" key="6">
    <source>
        <dbReference type="SAM" id="MobiDB-lite"/>
    </source>
</evidence>
<feature type="region of interest" description="Disordered" evidence="6">
    <location>
        <begin position="376"/>
        <end position="418"/>
    </location>
</feature>
<evidence type="ECO:0000256" key="3">
    <source>
        <dbReference type="ARBA" id="ARBA00022771"/>
    </source>
</evidence>
<evidence type="ECO:0000256" key="4">
    <source>
        <dbReference type="ARBA" id="ARBA00022833"/>
    </source>
</evidence>
<dbReference type="InterPro" id="IPR051718">
    <property type="entry name" value="ARF_GTPase-activating"/>
</dbReference>
<dbReference type="PRINTS" id="PR00405">
    <property type="entry name" value="REVINTRACTNG"/>
</dbReference>
<dbReference type="Proteomes" id="UP000249464">
    <property type="component" value="Unassembled WGS sequence"/>
</dbReference>
<evidence type="ECO:0000313" key="8">
    <source>
        <dbReference type="EMBL" id="SGY14251.1"/>
    </source>
</evidence>
<keyword evidence="3 5" id="KW-0863">Zinc-finger</keyword>
<dbReference type="PANTHER" id="PTHR45705">
    <property type="entry name" value="FI20236P1"/>
    <property type="match status" value="1"/>
</dbReference>
<keyword evidence="2" id="KW-0479">Metal-binding</keyword>
<dbReference type="GO" id="GO:0005737">
    <property type="term" value="C:cytoplasm"/>
    <property type="evidence" value="ECO:0007669"/>
    <property type="project" value="TreeGrafter"/>
</dbReference>
<feature type="compositionally biased region" description="Low complexity" evidence="6">
    <location>
        <begin position="273"/>
        <end position="288"/>
    </location>
</feature>
<evidence type="ECO:0000256" key="1">
    <source>
        <dbReference type="ARBA" id="ARBA00022468"/>
    </source>
</evidence>
<evidence type="ECO:0000313" key="9">
    <source>
        <dbReference type="Proteomes" id="UP000249464"/>
    </source>
</evidence>
<feature type="region of interest" description="Disordered" evidence="6">
    <location>
        <begin position="150"/>
        <end position="288"/>
    </location>
</feature>
<accession>A0A2X0LUR3</accession>
<dbReference type="GO" id="GO:0005096">
    <property type="term" value="F:GTPase activator activity"/>
    <property type="evidence" value="ECO:0007669"/>
    <property type="project" value="UniProtKB-KW"/>
</dbReference>
<dbReference type="PANTHER" id="PTHR45705:SF14">
    <property type="entry name" value="ARF-GAP DOMAIN-CONTAINING PROTEIN"/>
    <property type="match status" value="1"/>
</dbReference>
<dbReference type="InterPro" id="IPR037278">
    <property type="entry name" value="ARFGAP/RecO"/>
</dbReference>
<dbReference type="PROSITE" id="PS50115">
    <property type="entry name" value="ARFGAP"/>
    <property type="match status" value="1"/>
</dbReference>
<gene>
    <name evidence="8" type="primary">BQ5605_C010g06119</name>
    <name evidence="8" type="ORF">BQ5605_C010G06119</name>
</gene>
<dbReference type="GO" id="GO:0008270">
    <property type="term" value="F:zinc ion binding"/>
    <property type="evidence" value="ECO:0007669"/>
    <property type="project" value="UniProtKB-KW"/>
</dbReference>
<evidence type="ECO:0000256" key="2">
    <source>
        <dbReference type="ARBA" id="ARBA00022723"/>
    </source>
</evidence>